<organism evidence="1 2">
    <name type="scientific">Vairimorpha ceranae</name>
    <dbReference type="NCBI Taxonomy" id="40302"/>
    <lineage>
        <taxon>Eukaryota</taxon>
        <taxon>Fungi</taxon>
        <taxon>Fungi incertae sedis</taxon>
        <taxon>Microsporidia</taxon>
        <taxon>Nosematidae</taxon>
        <taxon>Vairimorpha</taxon>
    </lineage>
</organism>
<dbReference type="VEuPathDB" id="MicrosporidiaDB:G9O61_00g011430"/>
<protein>
    <submittedName>
        <fullName evidence="1">Uncharacterized protein</fullName>
    </submittedName>
</protein>
<accession>A0A0F9WE81</accession>
<dbReference type="Proteomes" id="UP000034350">
    <property type="component" value="Unassembled WGS sequence"/>
</dbReference>
<evidence type="ECO:0000313" key="1">
    <source>
        <dbReference type="EMBL" id="KKO75701.1"/>
    </source>
</evidence>
<evidence type="ECO:0000313" key="2">
    <source>
        <dbReference type="Proteomes" id="UP000034350"/>
    </source>
</evidence>
<dbReference type="AlphaFoldDB" id="A0A0F9WE81"/>
<sequence length="162" mass="19076">MFSTINGTKFKCEKDDIENEIVKRTGADKDKIIIHNEFVGFFNCKETEGCDNNIFKEYGVPDKVYWSSKPSNEFLDYKRGKITKNKKFKSFIDGCDPNRTAQIFKHLLCDDEEEEENKQKIHVELDKYIQLIESGKDLNDEDKQIVCDNMEEVLRQIFSRKN</sequence>
<reference evidence="1 2" key="1">
    <citation type="journal article" date="2015" name="Environ. Microbiol.">
        <title>Genome analyses suggest the presence of polyploidy and recent human-driven expansions in eight global populations of the honeybee pathogen Nosema ceranae.</title>
        <authorList>
            <person name="Pelin A."/>
            <person name="Selman M."/>
            <person name="Aris-Brosou S."/>
            <person name="Farinelli L."/>
            <person name="Corradi N."/>
        </authorList>
    </citation>
    <scope>NUCLEOTIDE SEQUENCE [LARGE SCALE GENOMIC DNA]</scope>
    <source>
        <strain evidence="1 2">PA08 1199</strain>
    </source>
</reference>
<dbReference type="VEuPathDB" id="MicrosporidiaDB:AAJ76_1400041867"/>
<keyword evidence="2" id="KW-1185">Reference proteome</keyword>
<dbReference type="GeneID" id="36318932"/>
<proteinExistence type="predicted"/>
<gene>
    <name evidence="1" type="ORF">AAJ76_1400041867</name>
</gene>
<comment type="caution">
    <text evidence="1">The sequence shown here is derived from an EMBL/GenBank/DDBJ whole genome shotgun (WGS) entry which is preliminary data.</text>
</comment>
<dbReference type="RefSeq" id="XP_024331443.1">
    <property type="nucleotide sequence ID" value="XM_024474029.1"/>
</dbReference>
<dbReference type="EMBL" id="JPQZ01000014">
    <property type="protein sequence ID" value="KKO75701.1"/>
    <property type="molecule type" value="Genomic_DNA"/>
</dbReference>
<name>A0A0F9WE81_9MICR</name>
<dbReference type="VEuPathDB" id="MicrosporidiaDB:NCER_100025"/>